<proteinExistence type="predicted"/>
<gene>
    <name evidence="1" type="ORF">J0911_17405</name>
</gene>
<comment type="caution">
    <text evidence="1">The sequence shown here is derived from an EMBL/GenBank/DDBJ whole genome shotgun (WGS) entry which is preliminary data.</text>
</comment>
<dbReference type="EMBL" id="JAFMPK010000047">
    <property type="protein sequence ID" value="MBO0610804.1"/>
    <property type="molecule type" value="Genomic_DNA"/>
</dbReference>
<evidence type="ECO:0000313" key="2">
    <source>
        <dbReference type="Proteomes" id="UP000664617"/>
    </source>
</evidence>
<keyword evidence="2" id="KW-1185">Reference proteome</keyword>
<sequence length="227" mass="24021">MTGAVERVRASAPGDWTWNVEPPAGWLAVPATGQDPQDVVERWEREAVALVADTIKPQEVVDDEYRDLAVPDDFRAELERTAAESVRNLREFADTVAPDGDRVLAAVGVLGCTPIPVLVAVGLSSPDDDGDGLMAALGATGGAPLAPPEIDHLDLPDGDGLRVTRLDLGGGSGTAWVSVALGRRAEHDDVLADTVLVWRSQNLFVTGLMTELLDELMPAVKIVRSGS</sequence>
<name>A0ABS3ICP3_9MICO</name>
<organism evidence="1 2">
    <name type="scientific">Myceligenerans salitolerans</name>
    <dbReference type="NCBI Taxonomy" id="1230528"/>
    <lineage>
        <taxon>Bacteria</taxon>
        <taxon>Bacillati</taxon>
        <taxon>Actinomycetota</taxon>
        <taxon>Actinomycetes</taxon>
        <taxon>Micrococcales</taxon>
        <taxon>Promicromonosporaceae</taxon>
        <taxon>Myceligenerans</taxon>
    </lineage>
</organism>
<reference evidence="2" key="1">
    <citation type="submission" date="2023-07" db="EMBL/GenBank/DDBJ databases">
        <title>Myceligenerans salitolerans sp. nov., a halotolerant actinomycete isolated from a salt lake in Xinjiang, China.</title>
        <authorList>
            <person name="Guan T."/>
        </authorList>
    </citation>
    <scope>NUCLEOTIDE SEQUENCE [LARGE SCALE GENOMIC DNA]</scope>
    <source>
        <strain evidence="2">XHU 5031</strain>
    </source>
</reference>
<evidence type="ECO:0000313" key="1">
    <source>
        <dbReference type="EMBL" id="MBO0610804.1"/>
    </source>
</evidence>
<dbReference type="Proteomes" id="UP000664617">
    <property type="component" value="Unassembled WGS sequence"/>
</dbReference>
<protein>
    <submittedName>
        <fullName evidence="1">Uncharacterized protein</fullName>
    </submittedName>
</protein>
<dbReference type="RefSeq" id="WP_207276708.1">
    <property type="nucleotide sequence ID" value="NZ_JAFMPK010000047.1"/>
</dbReference>
<accession>A0ABS3ICP3</accession>